<accession>A1WEB1</accession>
<dbReference type="Pfam" id="PF19891">
    <property type="entry name" value="DUF6364"/>
    <property type="match status" value="1"/>
</dbReference>
<proteinExistence type="predicted"/>
<reference evidence="2" key="1">
    <citation type="submission" date="2006-12" db="EMBL/GenBank/DDBJ databases">
        <title>Complete sequence of chromosome 1 of Verminephrobacter eiseniae EF01-2.</title>
        <authorList>
            <person name="Copeland A."/>
            <person name="Lucas S."/>
            <person name="Lapidus A."/>
            <person name="Barry K."/>
            <person name="Detter J.C."/>
            <person name="Glavina del Rio T."/>
            <person name="Dalin E."/>
            <person name="Tice H."/>
            <person name="Pitluck S."/>
            <person name="Chertkov O."/>
            <person name="Brettin T."/>
            <person name="Bruce D."/>
            <person name="Han C."/>
            <person name="Tapia R."/>
            <person name="Gilna P."/>
            <person name="Schmutz J."/>
            <person name="Larimer F."/>
            <person name="Land M."/>
            <person name="Hauser L."/>
            <person name="Kyrpides N."/>
            <person name="Kim E."/>
            <person name="Stahl D."/>
            <person name="Richardson P."/>
        </authorList>
    </citation>
    <scope>NUCLEOTIDE SEQUENCE [LARGE SCALE GENOMIC DNA]</scope>
    <source>
        <strain evidence="2">EF01-2</strain>
    </source>
</reference>
<dbReference type="eggNOG" id="ENOG50316XW">
    <property type="taxonomic scope" value="Bacteria"/>
</dbReference>
<organism evidence="1 2">
    <name type="scientific">Verminephrobacter eiseniae (strain EF01-2)</name>
    <dbReference type="NCBI Taxonomy" id="391735"/>
    <lineage>
        <taxon>Bacteria</taxon>
        <taxon>Pseudomonadati</taxon>
        <taxon>Pseudomonadota</taxon>
        <taxon>Betaproteobacteria</taxon>
        <taxon>Burkholderiales</taxon>
        <taxon>Comamonadaceae</taxon>
        <taxon>Verminephrobacter</taxon>
    </lineage>
</organism>
<name>A1WEB1_VEREI</name>
<dbReference type="Proteomes" id="UP000000374">
    <property type="component" value="Chromosome"/>
</dbReference>
<dbReference type="KEGG" id="vei:Veis_0176"/>
<keyword evidence="2" id="KW-1185">Reference proteome</keyword>
<dbReference type="STRING" id="391735.Veis_0176"/>
<protein>
    <recommendedName>
        <fullName evidence="3">Antitoxin</fullName>
    </recommendedName>
</protein>
<evidence type="ECO:0008006" key="3">
    <source>
        <dbReference type="Google" id="ProtNLM"/>
    </source>
</evidence>
<dbReference type="HOGENOM" id="CLU_168243_2_0_4"/>
<sequence length="108" mass="11880">MTCIAAGCDVQFLEICTSNGVSIMQTKLTLRLEERLITQAKARAQRHGKSLSQLVADYFVQLDEPVAAQRQALEAPLPPVVASLRGALKGVADLDEGAWREHLRTKHQ</sequence>
<dbReference type="AlphaFoldDB" id="A1WEB1"/>
<dbReference type="EMBL" id="CP000542">
    <property type="protein sequence ID" value="ABM55968.1"/>
    <property type="molecule type" value="Genomic_DNA"/>
</dbReference>
<gene>
    <name evidence="1" type="ordered locus">Veis_0176</name>
</gene>
<evidence type="ECO:0000313" key="1">
    <source>
        <dbReference type="EMBL" id="ABM55968.1"/>
    </source>
</evidence>
<evidence type="ECO:0000313" key="2">
    <source>
        <dbReference type="Proteomes" id="UP000000374"/>
    </source>
</evidence>
<dbReference type="InterPro" id="IPR045944">
    <property type="entry name" value="DUF6364"/>
</dbReference>